<evidence type="ECO:0000313" key="2">
    <source>
        <dbReference type="Proteomes" id="UP000095751"/>
    </source>
</evidence>
<name>A0A1E7EY92_9STRA</name>
<sequence length="187" mass="21880">MQAVIIVIDQSRKIKQISEYCYNPTFFERLFVELEKYNELSTLLGWMEESSKAIGTTKRFRFIEDFGIEKVKLEETLSIFRMVFTSLFGLSIDSGDAMLESSTYYVRAYKDAIKQYGKGDAIVKVLMPNTLTDPSHWGYFAWKYIKLCDSKNLDGLVLEFGENADSLKLARSKYFRIWWKCRWAKTS</sequence>
<proteinExistence type="predicted"/>
<gene>
    <name evidence="1" type="ORF">FRACYDRAFT_246709</name>
</gene>
<organism evidence="1 2">
    <name type="scientific">Fragilariopsis cylindrus CCMP1102</name>
    <dbReference type="NCBI Taxonomy" id="635003"/>
    <lineage>
        <taxon>Eukaryota</taxon>
        <taxon>Sar</taxon>
        <taxon>Stramenopiles</taxon>
        <taxon>Ochrophyta</taxon>
        <taxon>Bacillariophyta</taxon>
        <taxon>Bacillariophyceae</taxon>
        <taxon>Bacillariophycidae</taxon>
        <taxon>Bacillariales</taxon>
        <taxon>Bacillariaceae</taxon>
        <taxon>Fragilariopsis</taxon>
    </lineage>
</organism>
<dbReference type="EMBL" id="KV784370">
    <property type="protein sequence ID" value="OEU10837.1"/>
    <property type="molecule type" value="Genomic_DNA"/>
</dbReference>
<accession>A0A1E7EY92</accession>
<dbReference type="AlphaFoldDB" id="A0A1E7EY92"/>
<reference evidence="1 2" key="1">
    <citation type="submission" date="2016-09" db="EMBL/GenBank/DDBJ databases">
        <title>Extensive genetic diversity and differential bi-allelic expression allows diatom success in the polar Southern Ocean.</title>
        <authorList>
            <consortium name="DOE Joint Genome Institute"/>
            <person name="Mock T."/>
            <person name="Otillar R.P."/>
            <person name="Strauss J."/>
            <person name="Dupont C."/>
            <person name="Frickenhaus S."/>
            <person name="Maumus F."/>
            <person name="Mcmullan M."/>
            <person name="Sanges R."/>
            <person name="Schmutz J."/>
            <person name="Toseland A."/>
            <person name="Valas R."/>
            <person name="Veluchamy A."/>
            <person name="Ward B.J."/>
            <person name="Allen A."/>
            <person name="Barry K."/>
            <person name="Falciatore A."/>
            <person name="Ferrante M."/>
            <person name="Fortunato A.E."/>
            <person name="Gloeckner G."/>
            <person name="Gruber A."/>
            <person name="Hipkin R."/>
            <person name="Janech M."/>
            <person name="Kroth P."/>
            <person name="Leese F."/>
            <person name="Lindquist E."/>
            <person name="Lyon B.R."/>
            <person name="Martin J."/>
            <person name="Mayer C."/>
            <person name="Parker M."/>
            <person name="Quesneville H."/>
            <person name="Raymond J."/>
            <person name="Uhlig C."/>
            <person name="Valentin K.U."/>
            <person name="Worden A.Z."/>
            <person name="Armbrust E.V."/>
            <person name="Bowler C."/>
            <person name="Green B."/>
            <person name="Moulton V."/>
            <person name="Van Oosterhout C."/>
            <person name="Grigoriev I."/>
        </authorList>
    </citation>
    <scope>NUCLEOTIDE SEQUENCE [LARGE SCALE GENOMIC DNA]</scope>
    <source>
        <strain evidence="1 2">CCMP1102</strain>
    </source>
</reference>
<dbReference type="InParanoid" id="A0A1E7EY92"/>
<protein>
    <submittedName>
        <fullName evidence="1">Uncharacterized protein</fullName>
    </submittedName>
</protein>
<keyword evidence="2" id="KW-1185">Reference proteome</keyword>
<dbReference type="Proteomes" id="UP000095751">
    <property type="component" value="Unassembled WGS sequence"/>
</dbReference>
<evidence type="ECO:0000313" key="1">
    <source>
        <dbReference type="EMBL" id="OEU10837.1"/>
    </source>
</evidence>
<dbReference type="KEGG" id="fcy:FRACYDRAFT_246709"/>